<name>A0A1F6CR61_9BACT</name>
<dbReference type="InterPro" id="IPR002123">
    <property type="entry name" value="Plipid/glycerol_acylTrfase"/>
</dbReference>
<organism evidence="2 3">
    <name type="scientific">Candidatus Kaiserbacteria bacterium RIFCSPHIGHO2_01_FULL_54_36b</name>
    <dbReference type="NCBI Taxonomy" id="1798483"/>
    <lineage>
        <taxon>Bacteria</taxon>
        <taxon>Candidatus Kaiseribacteriota</taxon>
    </lineage>
</organism>
<accession>A0A1F6CR61</accession>
<reference evidence="2 3" key="1">
    <citation type="journal article" date="2016" name="Nat. Commun.">
        <title>Thousands of microbial genomes shed light on interconnected biogeochemical processes in an aquifer system.</title>
        <authorList>
            <person name="Anantharaman K."/>
            <person name="Brown C.T."/>
            <person name="Hug L.A."/>
            <person name="Sharon I."/>
            <person name="Castelle C.J."/>
            <person name="Probst A.J."/>
            <person name="Thomas B.C."/>
            <person name="Singh A."/>
            <person name="Wilkins M.J."/>
            <person name="Karaoz U."/>
            <person name="Brodie E.L."/>
            <person name="Williams K.H."/>
            <person name="Hubbard S.S."/>
            <person name="Banfield J.F."/>
        </authorList>
    </citation>
    <scope>NUCLEOTIDE SEQUENCE [LARGE SCALE GENOMIC DNA]</scope>
</reference>
<evidence type="ECO:0000259" key="1">
    <source>
        <dbReference type="SMART" id="SM00563"/>
    </source>
</evidence>
<dbReference type="Pfam" id="PF01553">
    <property type="entry name" value="Acyltransferase"/>
    <property type="match status" value="1"/>
</dbReference>
<dbReference type="SMART" id="SM00563">
    <property type="entry name" value="PlsC"/>
    <property type="match status" value="1"/>
</dbReference>
<dbReference type="EMBL" id="MFKW01000020">
    <property type="protein sequence ID" value="OGG51625.1"/>
    <property type="molecule type" value="Genomic_DNA"/>
</dbReference>
<dbReference type="Proteomes" id="UP000176445">
    <property type="component" value="Unassembled WGS sequence"/>
</dbReference>
<protein>
    <recommendedName>
        <fullName evidence="1">Phospholipid/glycerol acyltransferase domain-containing protein</fullName>
    </recommendedName>
</protein>
<evidence type="ECO:0000313" key="3">
    <source>
        <dbReference type="Proteomes" id="UP000176445"/>
    </source>
</evidence>
<comment type="caution">
    <text evidence="2">The sequence shown here is derived from an EMBL/GenBank/DDBJ whole genome shotgun (WGS) entry which is preliminary data.</text>
</comment>
<dbReference type="GO" id="GO:0016746">
    <property type="term" value="F:acyltransferase activity"/>
    <property type="evidence" value="ECO:0007669"/>
    <property type="project" value="InterPro"/>
</dbReference>
<proteinExistence type="predicted"/>
<dbReference type="AlphaFoldDB" id="A0A1F6CR61"/>
<feature type="domain" description="Phospholipid/glycerol acyltransferase" evidence="1">
    <location>
        <begin position="68"/>
        <end position="176"/>
    </location>
</feature>
<sequence>MPESDPKMKSAEGQLDIGRVLSDLRAGPQRWPEALSSFSTALNIYPEFAQDTPEDLRVMREALNARPGIAIANHPSPFDPCFIFQVINRSDVLFMLAEEWSEYVANIVGKQYILPASRDKAELENANERVRTHVATGGLFVMFPGAYMERQISELHFKSGFRHFLSKIAPENMVYAFNIDTPAGVAIRTGILNPPNDSGAKRVQIIPGVALAAMPGPTHIRIKEYCSDASEWQNIVAGSDNLESEEQNALLAKHFLEKTSGGAA</sequence>
<evidence type="ECO:0000313" key="2">
    <source>
        <dbReference type="EMBL" id="OGG51625.1"/>
    </source>
</evidence>
<gene>
    <name evidence="2" type="ORF">A2704_02465</name>
</gene>